<protein>
    <submittedName>
        <fullName evidence="3">Heterokaryon incompatibility protein-domain-containing protein</fullName>
    </submittedName>
</protein>
<evidence type="ECO:0000259" key="2">
    <source>
        <dbReference type="PROSITE" id="PS50020"/>
    </source>
</evidence>
<feature type="domain" description="WW" evidence="2">
    <location>
        <begin position="55"/>
        <end position="88"/>
    </location>
</feature>
<evidence type="ECO:0000313" key="3">
    <source>
        <dbReference type="EMBL" id="KAH7142747.1"/>
    </source>
</evidence>
<dbReference type="PANTHER" id="PTHR24148:SF64">
    <property type="entry name" value="HETEROKARYON INCOMPATIBILITY DOMAIN-CONTAINING PROTEIN"/>
    <property type="match status" value="1"/>
</dbReference>
<feature type="domain" description="WW" evidence="2">
    <location>
        <begin position="617"/>
        <end position="654"/>
    </location>
</feature>
<dbReference type="InterPro" id="IPR010730">
    <property type="entry name" value="HET"/>
</dbReference>
<gene>
    <name evidence="3" type="ORF">B0J13DRAFT_503094</name>
</gene>
<dbReference type="PANTHER" id="PTHR24148">
    <property type="entry name" value="ANKYRIN REPEAT DOMAIN-CONTAINING PROTEIN 39 HOMOLOG-RELATED"/>
    <property type="match status" value="1"/>
</dbReference>
<dbReference type="OrthoDB" id="4850726at2759"/>
<sequence>MYSYQYSKLTDVDVRLLTLLPGQPESGIKITIHHAPLRAPPERPRQQRTSDDLQKSLPSGWRAEETVEGRFAFWNEDLNITSWAHPDASIIPSLYSSPADDASFSPQYEALSYTWGSADNPQTVQVISQGDLSEFRTLQIPKNLASALKHLRYPDKARSLWVDAICINQDDIPEKNTQVPRMADIFRLADRVVVWLGAESDNSTLALSTLDYLAAQVEMTKASWIWPSPGSAHQDWFHSLTDMPYDDNTWQAIADMANRPYFSRLWVVQEIHLSNHKAVVQCGPHQITWQRFRRAILCLMWKRNLPHSISSSKLPLLGTFCYHFEVVNFPILLLSVTYQACSNPRDKVYGLLGLASSSLLAHIRPQYALPVASVYRGLFLGLTNHMKRLHFEFCSLRTSQPRQFSSWIPDLSGDLSELISRGVGFVSGMSRAEATYRAPDVLEVCGILVGTVKSNKGAYPDDTSKGLAALHSWKPDNLVAGIYPTGESVLDAFITTLIQDRLRDRFPAVATWSSLQEFKDKLTKLLASFENPSDGHSNNVDIGSYAHDLRFLPKQAFVTCERGYFGLGHRDTEPGDIICAFLGCKVLVILRPATGGSFQVVGSCYLHGFSSTEAFLGPLPASWVIQYKPDSCGVETPYFFKKDTGEEAQEDPRLGELPSEWEAVQADRTRDDPHFFMWFRNKVTGETMNSDPRMLPEALRDRGVDLQTFRLV</sequence>
<feature type="region of interest" description="Disordered" evidence="1">
    <location>
        <begin position="36"/>
        <end position="59"/>
    </location>
</feature>
<dbReference type="AlphaFoldDB" id="A0A9P9ERF3"/>
<dbReference type="Pfam" id="PF06985">
    <property type="entry name" value="HET"/>
    <property type="match status" value="1"/>
</dbReference>
<organism evidence="3 4">
    <name type="scientific">Dactylonectria estremocensis</name>
    <dbReference type="NCBI Taxonomy" id="1079267"/>
    <lineage>
        <taxon>Eukaryota</taxon>
        <taxon>Fungi</taxon>
        <taxon>Dikarya</taxon>
        <taxon>Ascomycota</taxon>
        <taxon>Pezizomycotina</taxon>
        <taxon>Sordariomycetes</taxon>
        <taxon>Hypocreomycetidae</taxon>
        <taxon>Hypocreales</taxon>
        <taxon>Nectriaceae</taxon>
        <taxon>Dactylonectria</taxon>
    </lineage>
</organism>
<comment type="caution">
    <text evidence="3">The sequence shown here is derived from an EMBL/GenBank/DDBJ whole genome shotgun (WGS) entry which is preliminary data.</text>
</comment>
<dbReference type="PROSITE" id="PS50020">
    <property type="entry name" value="WW_DOMAIN_2"/>
    <property type="match status" value="2"/>
</dbReference>
<dbReference type="Proteomes" id="UP000717696">
    <property type="component" value="Unassembled WGS sequence"/>
</dbReference>
<evidence type="ECO:0000313" key="4">
    <source>
        <dbReference type="Proteomes" id="UP000717696"/>
    </source>
</evidence>
<dbReference type="InterPro" id="IPR036020">
    <property type="entry name" value="WW_dom_sf"/>
</dbReference>
<keyword evidence="4" id="KW-1185">Reference proteome</keyword>
<dbReference type="InterPro" id="IPR052895">
    <property type="entry name" value="HetReg/Transcr_Mod"/>
</dbReference>
<reference evidence="3" key="1">
    <citation type="journal article" date="2021" name="Nat. Commun.">
        <title>Genetic determinants of endophytism in the Arabidopsis root mycobiome.</title>
        <authorList>
            <person name="Mesny F."/>
            <person name="Miyauchi S."/>
            <person name="Thiergart T."/>
            <person name="Pickel B."/>
            <person name="Atanasova L."/>
            <person name="Karlsson M."/>
            <person name="Huettel B."/>
            <person name="Barry K.W."/>
            <person name="Haridas S."/>
            <person name="Chen C."/>
            <person name="Bauer D."/>
            <person name="Andreopoulos W."/>
            <person name="Pangilinan J."/>
            <person name="LaButti K."/>
            <person name="Riley R."/>
            <person name="Lipzen A."/>
            <person name="Clum A."/>
            <person name="Drula E."/>
            <person name="Henrissat B."/>
            <person name="Kohler A."/>
            <person name="Grigoriev I.V."/>
            <person name="Martin F.M."/>
            <person name="Hacquard S."/>
        </authorList>
    </citation>
    <scope>NUCLEOTIDE SEQUENCE</scope>
    <source>
        <strain evidence="3">MPI-CAGE-AT-0021</strain>
    </source>
</reference>
<evidence type="ECO:0000256" key="1">
    <source>
        <dbReference type="SAM" id="MobiDB-lite"/>
    </source>
</evidence>
<dbReference type="PROSITE" id="PS01159">
    <property type="entry name" value="WW_DOMAIN_1"/>
    <property type="match status" value="1"/>
</dbReference>
<dbReference type="InterPro" id="IPR001202">
    <property type="entry name" value="WW_dom"/>
</dbReference>
<proteinExistence type="predicted"/>
<dbReference type="SUPFAM" id="SSF51045">
    <property type="entry name" value="WW domain"/>
    <property type="match status" value="1"/>
</dbReference>
<accession>A0A9P9ERF3</accession>
<feature type="compositionally biased region" description="Basic and acidic residues" evidence="1">
    <location>
        <begin position="40"/>
        <end position="54"/>
    </location>
</feature>
<name>A0A9P9ERF3_9HYPO</name>
<dbReference type="EMBL" id="JAGMUU010000011">
    <property type="protein sequence ID" value="KAH7142747.1"/>
    <property type="molecule type" value="Genomic_DNA"/>
</dbReference>